<evidence type="ECO:0000256" key="5">
    <source>
        <dbReference type="ARBA" id="ARBA00022989"/>
    </source>
</evidence>
<dbReference type="GeneID" id="56145155"/>
<dbReference type="InterPro" id="IPR006685">
    <property type="entry name" value="MscS_channel_2nd"/>
</dbReference>
<accession>A0A7D6GKB4</accession>
<evidence type="ECO:0000256" key="8">
    <source>
        <dbReference type="SAM" id="Phobius"/>
    </source>
</evidence>
<dbReference type="InterPro" id="IPR023408">
    <property type="entry name" value="MscS_beta-dom_sf"/>
</dbReference>
<dbReference type="Pfam" id="PF00924">
    <property type="entry name" value="MS_channel_2nd"/>
    <property type="match status" value="1"/>
</dbReference>
<dbReference type="PANTHER" id="PTHR30221:SF20">
    <property type="entry name" value="SMALL-CONDUCTANCE MECHANOSENSITIVE CHANNEL"/>
    <property type="match status" value="1"/>
</dbReference>
<keyword evidence="6 8" id="KW-0472">Membrane</keyword>
<evidence type="ECO:0000259" key="9">
    <source>
        <dbReference type="Pfam" id="PF00924"/>
    </source>
</evidence>
<gene>
    <name evidence="11" type="ORF">HYG81_18080</name>
</gene>
<reference evidence="11 12" key="1">
    <citation type="submission" date="2020-07" db="EMBL/GenBank/DDBJ databases">
        <title>Natrinema (YPL30) sp. nov. and Haloterrigena xxxxxx (YPL8) sp. nov., isolated from a salt mine.</title>
        <authorList>
            <person name="Cui H."/>
        </authorList>
    </citation>
    <scope>NUCLEOTIDE SEQUENCE [LARGE SCALE GENOMIC DNA]</scope>
    <source>
        <strain evidence="11 12">YPL13</strain>
    </source>
</reference>
<evidence type="ECO:0000256" key="7">
    <source>
        <dbReference type="SAM" id="MobiDB-lite"/>
    </source>
</evidence>
<feature type="domain" description="Mechanosensitive ion channel MscS C-terminal" evidence="10">
    <location>
        <begin position="269"/>
        <end position="354"/>
    </location>
</feature>
<dbReference type="SUPFAM" id="SSF50182">
    <property type="entry name" value="Sm-like ribonucleoproteins"/>
    <property type="match status" value="1"/>
</dbReference>
<dbReference type="InterPro" id="IPR049278">
    <property type="entry name" value="MS_channel_C"/>
</dbReference>
<feature type="domain" description="Mechanosensitive ion channel MscS" evidence="9">
    <location>
        <begin position="198"/>
        <end position="263"/>
    </location>
</feature>
<dbReference type="InterPro" id="IPR011066">
    <property type="entry name" value="MscS_channel_C_sf"/>
</dbReference>
<protein>
    <submittedName>
        <fullName evidence="11">Mechanosensitive ion channel family protein</fullName>
    </submittedName>
</protein>
<feature type="transmembrane region" description="Helical" evidence="8">
    <location>
        <begin position="70"/>
        <end position="91"/>
    </location>
</feature>
<dbReference type="Gene3D" id="3.30.70.100">
    <property type="match status" value="1"/>
</dbReference>
<evidence type="ECO:0000259" key="10">
    <source>
        <dbReference type="Pfam" id="PF21082"/>
    </source>
</evidence>
<dbReference type="Gene3D" id="1.10.287.1260">
    <property type="match status" value="1"/>
</dbReference>
<keyword evidence="4 8" id="KW-0812">Transmembrane</keyword>
<feature type="region of interest" description="Disordered" evidence="7">
    <location>
        <begin position="357"/>
        <end position="386"/>
    </location>
</feature>
<dbReference type="InterPro" id="IPR010920">
    <property type="entry name" value="LSM_dom_sf"/>
</dbReference>
<feature type="transmembrane region" description="Helical" evidence="8">
    <location>
        <begin position="27"/>
        <end position="49"/>
    </location>
</feature>
<keyword evidence="3" id="KW-1003">Cell membrane</keyword>
<dbReference type="OrthoDB" id="31543at2157"/>
<dbReference type="SUPFAM" id="SSF82861">
    <property type="entry name" value="Mechanosensitive channel protein MscS (YggB), transmembrane region"/>
    <property type="match status" value="1"/>
</dbReference>
<dbReference type="RefSeq" id="WP_180841141.1">
    <property type="nucleotide sequence ID" value="NZ_CP059154.1"/>
</dbReference>
<evidence type="ECO:0000256" key="6">
    <source>
        <dbReference type="ARBA" id="ARBA00023136"/>
    </source>
</evidence>
<dbReference type="SUPFAM" id="SSF82689">
    <property type="entry name" value="Mechanosensitive channel protein MscS (YggB), C-terminal domain"/>
    <property type="match status" value="1"/>
</dbReference>
<evidence type="ECO:0000256" key="4">
    <source>
        <dbReference type="ARBA" id="ARBA00022692"/>
    </source>
</evidence>
<dbReference type="GO" id="GO:0005886">
    <property type="term" value="C:plasma membrane"/>
    <property type="evidence" value="ECO:0007669"/>
    <property type="project" value="UniProtKB-SubCell"/>
</dbReference>
<comment type="similarity">
    <text evidence="2">Belongs to the MscS (TC 1.A.23) family.</text>
</comment>
<organism evidence="11 12">
    <name type="scientific">Natrinema zhouii</name>
    <dbReference type="NCBI Taxonomy" id="1710539"/>
    <lineage>
        <taxon>Archaea</taxon>
        <taxon>Methanobacteriati</taxon>
        <taxon>Methanobacteriota</taxon>
        <taxon>Stenosarchaea group</taxon>
        <taxon>Halobacteria</taxon>
        <taxon>Halobacteriales</taxon>
        <taxon>Natrialbaceae</taxon>
        <taxon>Natrinema</taxon>
    </lineage>
</organism>
<name>A0A7D6GKB4_9EURY</name>
<dbReference type="EMBL" id="CP059154">
    <property type="protein sequence ID" value="QLK25960.1"/>
    <property type="molecule type" value="Genomic_DNA"/>
</dbReference>
<dbReference type="GO" id="GO:0008381">
    <property type="term" value="F:mechanosensitive monoatomic ion channel activity"/>
    <property type="evidence" value="ECO:0007669"/>
    <property type="project" value="InterPro"/>
</dbReference>
<dbReference type="PANTHER" id="PTHR30221">
    <property type="entry name" value="SMALL-CONDUCTANCE MECHANOSENSITIVE CHANNEL"/>
    <property type="match status" value="1"/>
</dbReference>
<comment type="subcellular location">
    <subcellularLocation>
        <location evidence="1">Cell membrane</location>
        <topology evidence="1">Multi-pass membrane protein</topology>
    </subcellularLocation>
</comment>
<evidence type="ECO:0000313" key="11">
    <source>
        <dbReference type="EMBL" id="QLK25960.1"/>
    </source>
</evidence>
<feature type="transmembrane region" description="Helical" evidence="8">
    <location>
        <begin position="151"/>
        <end position="174"/>
    </location>
</feature>
<proteinExistence type="inferred from homology"/>
<dbReference type="Pfam" id="PF21082">
    <property type="entry name" value="MS_channel_3rd"/>
    <property type="match status" value="1"/>
</dbReference>
<keyword evidence="12" id="KW-1185">Reference proteome</keyword>
<sequence length="386" mass="42882">MFRLLSSRFPLQSPLRPDPIPWLQETYLASFETRLLATLLLVALLPLGIRISDRVRRVFRRRYGKQLAEASSVLVLAGFIVAAVYVFGVIWQVTYLLRFTLEAMLIDRWLAAQQLITVAVIVTSYLVIRFVNRSIDKLSQTKALTKHQSEVAYHVADIGIVAFAGTVLLTLWGIDLTNIFLGAGAITAVVALTARETLTAMIAGFILLFSRPFAVGDWIEVNETTGIVTDVTIFTTQIQTFGDKHVLVPNDKVTNSPLTNYSKNDQLRVDVDVGIDYDADVEHARSTIVEGVEDLEEIKNAPNPQVIAKRFDDSSVVVECRVWIGGPTMRRKLDAQTAVIESIIDAFDHEGITIPYPQRAHSARDEQGFRVSGPNPDETELGTVSD</sequence>
<dbReference type="InterPro" id="IPR045275">
    <property type="entry name" value="MscS_archaea/bacteria_type"/>
</dbReference>
<dbReference type="KEGG" id="nay:HYG81_18080"/>
<evidence type="ECO:0000256" key="2">
    <source>
        <dbReference type="ARBA" id="ARBA00008017"/>
    </source>
</evidence>
<evidence type="ECO:0000256" key="1">
    <source>
        <dbReference type="ARBA" id="ARBA00004651"/>
    </source>
</evidence>
<feature type="transmembrane region" description="Helical" evidence="8">
    <location>
        <begin position="111"/>
        <end position="131"/>
    </location>
</feature>
<evidence type="ECO:0000256" key="3">
    <source>
        <dbReference type="ARBA" id="ARBA00022475"/>
    </source>
</evidence>
<dbReference type="InterPro" id="IPR011014">
    <property type="entry name" value="MscS_channel_TM-2"/>
</dbReference>
<keyword evidence="5 8" id="KW-1133">Transmembrane helix</keyword>
<dbReference type="AlphaFoldDB" id="A0A7D6GKB4"/>
<dbReference type="Proteomes" id="UP000510869">
    <property type="component" value="Chromosome"/>
</dbReference>
<dbReference type="Gene3D" id="2.30.30.60">
    <property type="match status" value="1"/>
</dbReference>
<evidence type="ECO:0000313" key="12">
    <source>
        <dbReference type="Proteomes" id="UP000510869"/>
    </source>
</evidence>